<name>X1IDL2_9ZZZZ</name>
<protein>
    <submittedName>
        <fullName evidence="1">Uncharacterized protein</fullName>
    </submittedName>
</protein>
<dbReference type="EMBL" id="BARU01035422">
    <property type="protein sequence ID" value="GAH80466.1"/>
    <property type="molecule type" value="Genomic_DNA"/>
</dbReference>
<gene>
    <name evidence="1" type="ORF">S03H2_55462</name>
</gene>
<proteinExistence type="predicted"/>
<sequence>MYRDIKNLICNFLKGKKNRINIKIIIIASLRHNKQSTEK</sequence>
<evidence type="ECO:0000313" key="1">
    <source>
        <dbReference type="EMBL" id="GAH80466.1"/>
    </source>
</evidence>
<organism evidence="1">
    <name type="scientific">marine sediment metagenome</name>
    <dbReference type="NCBI Taxonomy" id="412755"/>
    <lineage>
        <taxon>unclassified sequences</taxon>
        <taxon>metagenomes</taxon>
        <taxon>ecological metagenomes</taxon>
    </lineage>
</organism>
<dbReference type="AlphaFoldDB" id="X1IDL2"/>
<accession>X1IDL2</accession>
<reference evidence="1" key="1">
    <citation type="journal article" date="2014" name="Front. Microbiol.">
        <title>High frequency of phylogenetically diverse reductive dehalogenase-homologous genes in deep subseafloor sedimentary metagenomes.</title>
        <authorList>
            <person name="Kawai M."/>
            <person name="Futagami T."/>
            <person name="Toyoda A."/>
            <person name="Takaki Y."/>
            <person name="Nishi S."/>
            <person name="Hori S."/>
            <person name="Arai W."/>
            <person name="Tsubouchi T."/>
            <person name="Morono Y."/>
            <person name="Uchiyama I."/>
            <person name="Ito T."/>
            <person name="Fujiyama A."/>
            <person name="Inagaki F."/>
            <person name="Takami H."/>
        </authorList>
    </citation>
    <scope>NUCLEOTIDE SEQUENCE</scope>
    <source>
        <strain evidence="1">Expedition CK06-06</strain>
    </source>
</reference>
<comment type="caution">
    <text evidence="1">The sequence shown here is derived from an EMBL/GenBank/DDBJ whole genome shotgun (WGS) entry which is preliminary data.</text>
</comment>